<feature type="transmembrane region" description="Helical" evidence="2">
    <location>
        <begin position="264"/>
        <end position="286"/>
    </location>
</feature>
<dbReference type="EMBL" id="AEYP01087971">
    <property type="status" value="NOT_ANNOTATED_CDS"/>
    <property type="molecule type" value="Genomic_DNA"/>
</dbReference>
<evidence type="ECO:0000259" key="4">
    <source>
        <dbReference type="PROSITE" id="PS50835"/>
    </source>
</evidence>
<gene>
    <name evidence="5" type="primary">VSIG8</name>
</gene>
<feature type="chain" id="PRO_5004045171" evidence="3">
    <location>
        <begin position="22"/>
        <end position="373"/>
    </location>
</feature>
<dbReference type="GeneTree" id="ENSGT00940000161712"/>
<keyword evidence="3" id="KW-0732">Signal</keyword>
<dbReference type="InParanoid" id="M3YNX8"/>
<dbReference type="InterPro" id="IPR013783">
    <property type="entry name" value="Ig-like_fold"/>
</dbReference>
<keyword evidence="2" id="KW-1133">Transmembrane helix</keyword>
<dbReference type="InterPro" id="IPR003599">
    <property type="entry name" value="Ig_sub"/>
</dbReference>
<name>M3YNX8_MUSPF</name>
<reference evidence="5" key="1">
    <citation type="submission" date="2024-06" db="UniProtKB">
        <authorList>
            <consortium name="Ensembl"/>
        </authorList>
    </citation>
    <scope>IDENTIFICATION</scope>
</reference>
<dbReference type="SUPFAM" id="SSF48726">
    <property type="entry name" value="Immunoglobulin"/>
    <property type="match status" value="2"/>
</dbReference>
<dbReference type="eggNOG" id="ENOG502RXSJ">
    <property type="taxonomic scope" value="Eukaryota"/>
</dbReference>
<feature type="domain" description="Ig-like" evidence="4">
    <location>
        <begin position="145"/>
        <end position="256"/>
    </location>
</feature>
<feature type="domain" description="Ig-like" evidence="4">
    <location>
        <begin position="16"/>
        <end position="140"/>
    </location>
</feature>
<dbReference type="EMBL" id="AEYP01087970">
    <property type="status" value="NOT_ANNOTATED_CDS"/>
    <property type="molecule type" value="Genomic_DNA"/>
</dbReference>
<evidence type="ECO:0000256" key="1">
    <source>
        <dbReference type="SAM" id="MobiDB-lite"/>
    </source>
</evidence>
<accession>M3YNX8</accession>
<dbReference type="PANTHER" id="PTHR45166:SF1">
    <property type="entry name" value="V-SET AND IMMUNOGLOBULIN DOMAIN-CONTAINING PROTEIN 8"/>
    <property type="match status" value="1"/>
</dbReference>
<feature type="signal peptide" evidence="3">
    <location>
        <begin position="1"/>
        <end position="21"/>
    </location>
</feature>
<evidence type="ECO:0000256" key="2">
    <source>
        <dbReference type="SAM" id="Phobius"/>
    </source>
</evidence>
<feature type="compositionally biased region" description="Low complexity" evidence="1">
    <location>
        <begin position="363"/>
        <end position="373"/>
    </location>
</feature>
<dbReference type="InterPro" id="IPR003598">
    <property type="entry name" value="Ig_sub2"/>
</dbReference>
<dbReference type="InterPro" id="IPR036179">
    <property type="entry name" value="Ig-like_dom_sf"/>
</dbReference>
<dbReference type="SMART" id="SM00409">
    <property type="entry name" value="IG"/>
    <property type="match status" value="2"/>
</dbReference>
<dbReference type="PANTHER" id="PTHR45166">
    <property type="entry name" value="V-SET AND IMMUNOGLOBULIN DOMAIN-CONTAINING PROTEIN 8"/>
    <property type="match status" value="1"/>
</dbReference>
<dbReference type="OMA" id="PSPIYVK"/>
<dbReference type="InterPro" id="IPR013106">
    <property type="entry name" value="Ig_V-set"/>
</dbReference>
<keyword evidence="2" id="KW-0812">Transmembrane</keyword>
<dbReference type="InterPro" id="IPR007110">
    <property type="entry name" value="Ig-like_dom"/>
</dbReference>
<dbReference type="Ensembl" id="ENSMPUT00000013245.1">
    <property type="protein sequence ID" value="ENSMPUP00000013035.1"/>
    <property type="gene ID" value="ENSMPUG00000013132.1"/>
</dbReference>
<organism evidence="5">
    <name type="scientific">Mustela putorius furo</name>
    <name type="common">European domestic ferret</name>
    <name type="synonym">Mustela furo</name>
    <dbReference type="NCBI Taxonomy" id="9669"/>
    <lineage>
        <taxon>Eukaryota</taxon>
        <taxon>Metazoa</taxon>
        <taxon>Chordata</taxon>
        <taxon>Craniata</taxon>
        <taxon>Vertebrata</taxon>
        <taxon>Euteleostomi</taxon>
        <taxon>Mammalia</taxon>
        <taxon>Eutheria</taxon>
        <taxon>Laurasiatheria</taxon>
        <taxon>Carnivora</taxon>
        <taxon>Caniformia</taxon>
        <taxon>Musteloidea</taxon>
        <taxon>Mustelidae</taxon>
        <taxon>Mustelinae</taxon>
        <taxon>Mustela</taxon>
    </lineage>
</organism>
<proteinExistence type="predicted"/>
<keyword evidence="2" id="KW-0472">Membrane</keyword>
<dbReference type="Pfam" id="PF13927">
    <property type="entry name" value="Ig_3"/>
    <property type="match status" value="1"/>
</dbReference>
<evidence type="ECO:0000313" key="5">
    <source>
        <dbReference type="Ensembl" id="ENSMPUP00000013035.1"/>
    </source>
</evidence>
<dbReference type="HOGENOM" id="CLU_040549_0_2_1"/>
<dbReference type="FunFam" id="2.60.40.10:FF:000976">
    <property type="entry name" value="V-set and immunoglobulin domain containing 8"/>
    <property type="match status" value="1"/>
</dbReference>
<sequence>MGVRGALHLLLVCLSPALLTAVRINGDGQEVLYLAEGDNVRLGCPYILDPEDYGPNGLDIEWMQLNSDPSHRENVFLSYQDKRINHGNLPHLQQRVRFAASDPSQYDASINLMNLQVSDTATYECRVKKTTMASRKVIVTVQARPAVPMCWSEGHMTHGNDVVLKCFANGGTPPLSYKWAKISGHTHPYRAGSYHSQHSFHSELSYQESFHSNLNQGLNNGDLLLKDISREDDGLYQCTVANHVGYSVCVVEVKVSDSRRIGMIIGAVLGSLLMLACLMVGIWGLICCCCGGPGAGGARGAFGYGNGVGGGVGGGGACGDLASEISWDRSMSTCHSSGSSPSRAGLHLYPLPSVSLRSRRRPGVSSPAGGPRD</sequence>
<dbReference type="STRING" id="9669.ENSMPUP00000013035"/>
<dbReference type="InterPro" id="IPR052871">
    <property type="entry name" value="V-set/Ig_domain"/>
</dbReference>
<dbReference type="Pfam" id="PF07686">
    <property type="entry name" value="V-set"/>
    <property type="match status" value="1"/>
</dbReference>
<dbReference type="SMART" id="SM00408">
    <property type="entry name" value="IGc2"/>
    <property type="match status" value="1"/>
</dbReference>
<feature type="region of interest" description="Disordered" evidence="1">
    <location>
        <begin position="353"/>
        <end position="373"/>
    </location>
</feature>
<dbReference type="PROSITE" id="PS50835">
    <property type="entry name" value="IG_LIKE"/>
    <property type="match status" value="2"/>
</dbReference>
<dbReference type="Gene3D" id="2.60.40.10">
    <property type="entry name" value="Immunoglobulins"/>
    <property type="match status" value="2"/>
</dbReference>
<protein>
    <submittedName>
        <fullName evidence="5">V-set and immunoglobulin domain containing 8</fullName>
    </submittedName>
</protein>
<dbReference type="AlphaFoldDB" id="M3YNX8"/>
<evidence type="ECO:0000256" key="3">
    <source>
        <dbReference type="SAM" id="SignalP"/>
    </source>
</evidence>